<dbReference type="KEGG" id="crx:CRECT_1882"/>
<organism evidence="3 4">
    <name type="scientific">Campylobacter rectus</name>
    <name type="common">Wolinella recta</name>
    <dbReference type="NCBI Taxonomy" id="203"/>
    <lineage>
        <taxon>Bacteria</taxon>
        <taxon>Pseudomonadati</taxon>
        <taxon>Campylobacterota</taxon>
        <taxon>Epsilonproteobacteria</taxon>
        <taxon>Campylobacterales</taxon>
        <taxon>Campylobacteraceae</taxon>
        <taxon>Campylobacter</taxon>
    </lineage>
</organism>
<accession>A0A6G5QPL3</accession>
<feature type="domain" description="WCX" evidence="2">
    <location>
        <begin position="250"/>
        <end position="326"/>
    </location>
</feature>
<reference evidence="3 4" key="1">
    <citation type="submission" date="2016-07" db="EMBL/GenBank/DDBJ databases">
        <title>Comparative genomics of the Campylobacter concisus group.</title>
        <authorList>
            <person name="Miller W.G."/>
            <person name="Yee E."/>
            <person name="Chapman M.H."/>
            <person name="Huynh S."/>
            <person name="Bono J.L."/>
            <person name="On S.L.W."/>
            <person name="StLeger J."/>
            <person name="Foster G."/>
            <person name="Parker C.T."/>
        </authorList>
    </citation>
    <scope>NUCLEOTIDE SEQUENCE [LARGE SCALE GENOMIC DNA]</scope>
    <source>
        <strain evidence="3 4">ATCC 33238</strain>
    </source>
</reference>
<feature type="domain" description="WYL" evidence="1">
    <location>
        <begin position="152"/>
        <end position="215"/>
    </location>
</feature>
<evidence type="ECO:0000313" key="3">
    <source>
        <dbReference type="EMBL" id="QCD47502.1"/>
    </source>
</evidence>
<dbReference type="PROSITE" id="PS52050">
    <property type="entry name" value="WYL"/>
    <property type="match status" value="1"/>
</dbReference>
<evidence type="ECO:0000313" key="4">
    <source>
        <dbReference type="Proteomes" id="UP000502377"/>
    </source>
</evidence>
<protein>
    <submittedName>
        <fullName evidence="3">Transcriptional regulator (WYL domain)</fullName>
    </submittedName>
</protein>
<proteinExistence type="predicted"/>
<sequence length="338" mass="39583">MSLDLNNKTLVIFEILKRLVEKREIYPSDTQLLDELGIKERTLRRHMDEIKILFPDAFVAENKLIKHGKRPIKVLRVSDKNKDIIVVLEYLLKNGDNLGWIITLLNENDPSLLSDLKIYEKEVSKQIKEDSGVFLFRTNPLEVLQDEPSKRYLNELRNAVMNREYRDIKYKYIGKTENLTDVKCLKIVFTDSNWYLAIEDTRGNFRLLRVAFIVSLSKSSKNYQSRVLDKYKTHFNKIQNAMSLPSEPLQRALLKASPKVAIYFQEGRKLFFPSQKFKETLGDGSVTFSIDFTQDMEILPFIKKWLPDIEILEPRSLREAFKEQLEIALDILNKSTTK</sequence>
<dbReference type="InterPro" id="IPR026881">
    <property type="entry name" value="WYL_dom"/>
</dbReference>
<dbReference type="AlphaFoldDB" id="A0A6G5QPL3"/>
<dbReference type="RefSeq" id="WP_004318322.1">
    <property type="nucleotide sequence ID" value="NZ_CP012543.1"/>
</dbReference>
<dbReference type="Pfam" id="PF25583">
    <property type="entry name" value="WCX"/>
    <property type="match status" value="1"/>
</dbReference>
<evidence type="ECO:0000259" key="2">
    <source>
        <dbReference type="Pfam" id="PF25583"/>
    </source>
</evidence>
<dbReference type="Proteomes" id="UP000502377">
    <property type="component" value="Chromosome"/>
</dbReference>
<dbReference type="Pfam" id="PF13280">
    <property type="entry name" value="WYL"/>
    <property type="match status" value="1"/>
</dbReference>
<name>A0A6G5QPL3_CAMRE</name>
<dbReference type="EMBL" id="CP012543">
    <property type="protein sequence ID" value="QCD47502.1"/>
    <property type="molecule type" value="Genomic_DNA"/>
</dbReference>
<dbReference type="PANTHER" id="PTHR34580">
    <property type="match status" value="1"/>
</dbReference>
<evidence type="ECO:0000259" key="1">
    <source>
        <dbReference type="Pfam" id="PF13280"/>
    </source>
</evidence>
<dbReference type="PANTHER" id="PTHR34580:SF1">
    <property type="entry name" value="PROTEIN PAFC"/>
    <property type="match status" value="1"/>
</dbReference>
<dbReference type="InterPro" id="IPR051534">
    <property type="entry name" value="CBASS_pafABC_assoc_protein"/>
</dbReference>
<dbReference type="InterPro" id="IPR057727">
    <property type="entry name" value="WCX_dom"/>
</dbReference>
<gene>
    <name evidence="3" type="ORF">CRECT_1882</name>
</gene>